<dbReference type="PRINTS" id="PR01071">
    <property type="entry name" value="ACOABIOTINCC"/>
</dbReference>
<evidence type="ECO:0000256" key="2">
    <source>
        <dbReference type="ARBA" id="ARBA00017562"/>
    </source>
</evidence>
<evidence type="ECO:0000256" key="5">
    <source>
        <dbReference type="ARBA" id="ARBA00023098"/>
    </source>
</evidence>
<comment type="function">
    <text evidence="8">This protein is a component of the acetyl coenzyme A carboxylase complex; first, biotin carboxylase catalyzes the carboxylation of the carrier protein and then the transcarboxylase transfers the carboxyl group to form malonyl-CoA.</text>
</comment>
<gene>
    <name evidence="10" type="primary">accB</name>
    <name evidence="10" type="ORF">Hs20B_00600</name>
</gene>
<evidence type="ECO:0000256" key="3">
    <source>
        <dbReference type="ARBA" id="ARBA00022516"/>
    </source>
</evidence>
<dbReference type="Gene3D" id="2.40.50.100">
    <property type="match status" value="1"/>
</dbReference>
<keyword evidence="5 8" id="KW-0443">Lipid metabolism</keyword>
<dbReference type="AlphaFoldDB" id="A0A6A0B3E9"/>
<dbReference type="PANTHER" id="PTHR45266">
    <property type="entry name" value="OXALOACETATE DECARBOXYLASE ALPHA CHAIN"/>
    <property type="match status" value="1"/>
</dbReference>
<dbReference type="PROSITE" id="PS50968">
    <property type="entry name" value="BIOTINYL_LIPOYL"/>
    <property type="match status" value="1"/>
</dbReference>
<dbReference type="PANTHER" id="PTHR45266:SF3">
    <property type="entry name" value="OXALOACETATE DECARBOXYLASE ALPHA CHAIN"/>
    <property type="match status" value="1"/>
</dbReference>
<evidence type="ECO:0000259" key="9">
    <source>
        <dbReference type="PROSITE" id="PS50968"/>
    </source>
</evidence>
<reference evidence="10 11" key="1">
    <citation type="submission" date="2020-02" db="EMBL/GenBank/DDBJ databases">
        <title>Draft genome sequence of Lactococcus sp. Hs20B0-1.</title>
        <authorList>
            <person name="Noda S."/>
            <person name="Yuki M."/>
            <person name="Ohkuma M."/>
        </authorList>
    </citation>
    <scope>NUCLEOTIDE SEQUENCE [LARGE SCALE GENOMIC DNA]</scope>
    <source>
        <strain evidence="10 11">Hs20B0-1</strain>
    </source>
</reference>
<keyword evidence="3 8" id="KW-0444">Lipid biosynthesis</keyword>
<comment type="caution">
    <text evidence="10">The sequence shown here is derived from an EMBL/GenBank/DDBJ whole genome shotgun (WGS) entry which is preliminary data.</text>
</comment>
<evidence type="ECO:0000313" key="10">
    <source>
        <dbReference type="EMBL" id="GFH39662.1"/>
    </source>
</evidence>
<comment type="pathway">
    <text evidence="1 8">Lipid metabolism; fatty acid biosynthesis.</text>
</comment>
<dbReference type="UniPathway" id="UPA00094"/>
<dbReference type="PROSITE" id="PS00188">
    <property type="entry name" value="BIOTIN"/>
    <property type="match status" value="1"/>
</dbReference>
<dbReference type="Pfam" id="PF00364">
    <property type="entry name" value="Biotin_lipoyl"/>
    <property type="match status" value="1"/>
</dbReference>
<dbReference type="SUPFAM" id="SSF51230">
    <property type="entry name" value="Single hybrid motif"/>
    <property type="match status" value="1"/>
</dbReference>
<evidence type="ECO:0000256" key="8">
    <source>
        <dbReference type="RuleBase" id="RU364072"/>
    </source>
</evidence>
<dbReference type="InterPro" id="IPR000089">
    <property type="entry name" value="Biotin_lipoyl"/>
</dbReference>
<keyword evidence="4 8" id="KW-0276">Fatty acid metabolism</keyword>
<dbReference type="InterPro" id="IPR001882">
    <property type="entry name" value="Biotin_BS"/>
</dbReference>
<keyword evidence="6 8" id="KW-0275">Fatty acid biosynthesis</keyword>
<evidence type="ECO:0000256" key="1">
    <source>
        <dbReference type="ARBA" id="ARBA00005194"/>
    </source>
</evidence>
<sequence>MSQIQINEVKDLLSQFDGSSLREFSYATNEFSLSFSKNQGQVAAQAVSPALQAHLQSAEVPSISEVSADAASAAPIGTEKTVTQAAEAEGDVVTSPLVGVAYLKPAPDKSDFISVGETVKKGQTLLIIEAMKVMNEIPAPRDGVITEILVDAEAMVEYGEGLVRIK</sequence>
<dbReference type="NCBIfam" id="TIGR00531">
    <property type="entry name" value="BCCP"/>
    <property type="match status" value="1"/>
</dbReference>
<dbReference type="Proteomes" id="UP000475928">
    <property type="component" value="Unassembled WGS sequence"/>
</dbReference>
<dbReference type="GO" id="GO:0003989">
    <property type="term" value="F:acetyl-CoA carboxylase activity"/>
    <property type="evidence" value="ECO:0007669"/>
    <property type="project" value="InterPro"/>
</dbReference>
<dbReference type="InterPro" id="IPR001249">
    <property type="entry name" value="AcCoA_biotinCC"/>
</dbReference>
<evidence type="ECO:0000256" key="6">
    <source>
        <dbReference type="ARBA" id="ARBA00023160"/>
    </source>
</evidence>
<dbReference type="GO" id="GO:0006633">
    <property type="term" value="P:fatty acid biosynthetic process"/>
    <property type="evidence" value="ECO:0007669"/>
    <property type="project" value="UniProtKB-UniPathway"/>
</dbReference>
<evidence type="ECO:0000313" key="11">
    <source>
        <dbReference type="Proteomes" id="UP000475928"/>
    </source>
</evidence>
<dbReference type="GO" id="GO:0009317">
    <property type="term" value="C:acetyl-CoA carboxylase complex"/>
    <property type="evidence" value="ECO:0007669"/>
    <property type="project" value="InterPro"/>
</dbReference>
<keyword evidence="11" id="KW-1185">Reference proteome</keyword>
<protein>
    <recommendedName>
        <fullName evidence="2 8">Biotin carboxyl carrier protein of acetyl-CoA carboxylase</fullName>
    </recommendedName>
</protein>
<dbReference type="EMBL" id="BLLH01000001">
    <property type="protein sequence ID" value="GFH39662.1"/>
    <property type="molecule type" value="Genomic_DNA"/>
</dbReference>
<dbReference type="InterPro" id="IPR050709">
    <property type="entry name" value="Biotin_Carboxyl_Carrier/Decarb"/>
</dbReference>
<evidence type="ECO:0000256" key="4">
    <source>
        <dbReference type="ARBA" id="ARBA00022832"/>
    </source>
</evidence>
<dbReference type="InterPro" id="IPR011053">
    <property type="entry name" value="Single_hybrid_motif"/>
</dbReference>
<keyword evidence="7 8" id="KW-0092">Biotin</keyword>
<proteinExistence type="predicted"/>
<feature type="domain" description="Lipoyl-binding" evidence="9">
    <location>
        <begin position="90"/>
        <end position="166"/>
    </location>
</feature>
<evidence type="ECO:0000256" key="7">
    <source>
        <dbReference type="ARBA" id="ARBA00023267"/>
    </source>
</evidence>
<organism evidence="10 11">
    <name type="scientific">Pseudolactococcus insecticola</name>
    <dbReference type="NCBI Taxonomy" id="2709158"/>
    <lineage>
        <taxon>Bacteria</taxon>
        <taxon>Bacillati</taxon>
        <taxon>Bacillota</taxon>
        <taxon>Bacilli</taxon>
        <taxon>Lactobacillales</taxon>
        <taxon>Streptococcaceae</taxon>
        <taxon>Pseudolactococcus</taxon>
    </lineage>
</organism>
<name>A0A6A0B3E9_9LACT</name>
<dbReference type="CDD" id="cd06850">
    <property type="entry name" value="biotinyl_domain"/>
    <property type="match status" value="1"/>
</dbReference>
<accession>A0A6A0B3E9</accession>